<feature type="transmembrane region" description="Helical" evidence="1">
    <location>
        <begin position="12"/>
        <end position="39"/>
    </location>
</feature>
<dbReference type="AlphaFoldDB" id="A0A1F5NEC6"/>
<proteinExistence type="predicted"/>
<dbReference type="EMBL" id="MFEG01000021">
    <property type="protein sequence ID" value="OGE75943.1"/>
    <property type="molecule type" value="Genomic_DNA"/>
</dbReference>
<keyword evidence="1" id="KW-1133">Transmembrane helix</keyword>
<protein>
    <submittedName>
        <fullName evidence="2">Uncharacterized protein</fullName>
    </submittedName>
</protein>
<keyword evidence="1" id="KW-0472">Membrane</keyword>
<accession>A0A1F5NEC6</accession>
<gene>
    <name evidence="2" type="ORF">A3K06_01030</name>
</gene>
<dbReference type="SUPFAM" id="SSF53756">
    <property type="entry name" value="UDP-Glycosyltransferase/glycogen phosphorylase"/>
    <property type="match status" value="1"/>
</dbReference>
<comment type="caution">
    <text evidence="2">The sequence shown here is derived from an EMBL/GenBank/DDBJ whole genome shotgun (WGS) entry which is preliminary data.</text>
</comment>
<dbReference type="Proteomes" id="UP000176547">
    <property type="component" value="Unassembled WGS sequence"/>
</dbReference>
<evidence type="ECO:0000313" key="2">
    <source>
        <dbReference type="EMBL" id="OGE75943.1"/>
    </source>
</evidence>
<evidence type="ECO:0000256" key="1">
    <source>
        <dbReference type="SAM" id="Phobius"/>
    </source>
</evidence>
<name>A0A1F5NEC6_9BACT</name>
<organism evidence="2 3">
    <name type="scientific">Candidatus Doudnabacteria bacterium RIFCSPHIGHO2_01_52_17</name>
    <dbReference type="NCBI Taxonomy" id="1817820"/>
    <lineage>
        <taxon>Bacteria</taxon>
        <taxon>Candidatus Doudnaibacteriota</taxon>
    </lineage>
</organism>
<sequence length="436" mass="50255">MITKIIGKLRFYFAIFLLRLAVTINNAALAASVMAWVAWRAVPESPLPAGRTWPRVLCIGRTIFVDDVKAMAKYSGQIEYVVVHLQYFDQIFRHFFTQETRGLVGENNYHLSPPDLEGKVRYAEFLRRLLPHLRLKFGIQAVLSGNFNYSIQQELCRVSEYWGIPFIVLHKEGMDIFRDSIASLYGTQRFTGRKALFYNERIRKDFLQIKLPGLTEDNSVAVGIPRLDSYFVRRYEPPQKKQITLFTIDPSSYFTYLMNDKQKFAAIGERTGEYYRVVMEFALRHPEFRVVIKTKAAKHYADQVNAIREKHFPNQPMPNLVITNSASPSVLIRDSQAIISYNSTTLIEAMLTGRPVITLDFRDLIPGPQWDYFGNHQELANYVRTLPDLENLLLHPEKPARPGEAEKAAFLRELIYIPDGRASQRAEAAILQTIKR</sequence>
<evidence type="ECO:0000313" key="3">
    <source>
        <dbReference type="Proteomes" id="UP000176547"/>
    </source>
</evidence>
<keyword evidence="1" id="KW-0812">Transmembrane</keyword>
<reference evidence="2 3" key="1">
    <citation type="journal article" date="2016" name="Nat. Commun.">
        <title>Thousands of microbial genomes shed light on interconnected biogeochemical processes in an aquifer system.</title>
        <authorList>
            <person name="Anantharaman K."/>
            <person name="Brown C.T."/>
            <person name="Hug L.A."/>
            <person name="Sharon I."/>
            <person name="Castelle C.J."/>
            <person name="Probst A.J."/>
            <person name="Thomas B.C."/>
            <person name="Singh A."/>
            <person name="Wilkins M.J."/>
            <person name="Karaoz U."/>
            <person name="Brodie E.L."/>
            <person name="Williams K.H."/>
            <person name="Hubbard S.S."/>
            <person name="Banfield J.F."/>
        </authorList>
    </citation>
    <scope>NUCLEOTIDE SEQUENCE [LARGE SCALE GENOMIC DNA]</scope>
</reference>